<evidence type="ECO:0000256" key="1">
    <source>
        <dbReference type="ARBA" id="ARBA00004474"/>
    </source>
</evidence>
<accession>A0ABQ8IIC4</accession>
<dbReference type="Pfam" id="PF04755">
    <property type="entry name" value="PAP_fibrillin"/>
    <property type="match status" value="1"/>
</dbReference>
<comment type="similarity">
    <text evidence="2">Belongs to the PAP/fibrillin family.</text>
</comment>
<dbReference type="Proteomes" id="UP000827721">
    <property type="component" value="Unassembled WGS sequence"/>
</dbReference>
<dbReference type="PANTHER" id="PTHR31906">
    <property type="entry name" value="PLASTID-LIPID-ASSOCIATED PROTEIN 4, CHLOROPLASTIC-RELATED"/>
    <property type="match status" value="1"/>
</dbReference>
<proteinExistence type="inferred from homology"/>
<keyword evidence="4" id="KW-0809">Transit peptide</keyword>
<keyword evidence="3" id="KW-0934">Plastid</keyword>
<evidence type="ECO:0000259" key="5">
    <source>
        <dbReference type="Pfam" id="PF04755"/>
    </source>
</evidence>
<gene>
    <name evidence="6" type="ORF">JRO89_XS01G0024600</name>
</gene>
<reference evidence="6 7" key="1">
    <citation type="submission" date="2021-02" db="EMBL/GenBank/DDBJ databases">
        <title>Plant Genome Project.</title>
        <authorList>
            <person name="Zhang R.-G."/>
        </authorList>
    </citation>
    <scope>NUCLEOTIDE SEQUENCE [LARGE SCALE GENOMIC DNA]</scope>
    <source>
        <tissue evidence="6">Leaves</tissue>
    </source>
</reference>
<keyword evidence="7" id="KW-1185">Reference proteome</keyword>
<evidence type="ECO:0000313" key="6">
    <source>
        <dbReference type="EMBL" id="KAH7576265.1"/>
    </source>
</evidence>
<organism evidence="6 7">
    <name type="scientific">Xanthoceras sorbifolium</name>
    <dbReference type="NCBI Taxonomy" id="99658"/>
    <lineage>
        <taxon>Eukaryota</taxon>
        <taxon>Viridiplantae</taxon>
        <taxon>Streptophyta</taxon>
        <taxon>Embryophyta</taxon>
        <taxon>Tracheophyta</taxon>
        <taxon>Spermatophyta</taxon>
        <taxon>Magnoliopsida</taxon>
        <taxon>eudicotyledons</taxon>
        <taxon>Gunneridae</taxon>
        <taxon>Pentapetalae</taxon>
        <taxon>rosids</taxon>
        <taxon>malvids</taxon>
        <taxon>Sapindales</taxon>
        <taxon>Sapindaceae</taxon>
        <taxon>Xanthoceroideae</taxon>
        <taxon>Xanthoceras</taxon>
    </lineage>
</organism>
<comment type="subcellular location">
    <subcellularLocation>
        <location evidence="1">Plastid</location>
    </subcellularLocation>
</comment>
<dbReference type="InterPro" id="IPR039633">
    <property type="entry name" value="PAP"/>
</dbReference>
<comment type="caution">
    <text evidence="6">The sequence shown here is derived from an EMBL/GenBank/DDBJ whole genome shotgun (WGS) entry which is preliminary data.</text>
</comment>
<dbReference type="InterPro" id="IPR006843">
    <property type="entry name" value="PAP/fibrillin_dom"/>
</dbReference>
<evidence type="ECO:0000256" key="3">
    <source>
        <dbReference type="ARBA" id="ARBA00022640"/>
    </source>
</evidence>
<name>A0ABQ8IIC4_9ROSI</name>
<feature type="domain" description="Plastid lipid-associated protein/fibrillin conserved" evidence="5">
    <location>
        <begin position="47"/>
        <end position="212"/>
    </location>
</feature>
<evidence type="ECO:0000256" key="2">
    <source>
        <dbReference type="ARBA" id="ARBA00005845"/>
    </source>
</evidence>
<protein>
    <recommendedName>
        <fullName evidence="5">Plastid lipid-associated protein/fibrillin conserved domain-containing protein</fullName>
    </recommendedName>
</protein>
<dbReference type="EMBL" id="JAFEMO010000001">
    <property type="protein sequence ID" value="KAH7576265.1"/>
    <property type="molecule type" value="Genomic_DNA"/>
</dbReference>
<evidence type="ECO:0000256" key="4">
    <source>
        <dbReference type="ARBA" id="ARBA00022946"/>
    </source>
</evidence>
<sequence>MATCSCTCFFVPVSLNPPNPNPNFRKNPHSRIAKFTCSSTTTQSQLAKQDLLSLIADQDRGLKTQKDPTKRSSIIEAIDALAVLGRDTVTTTADSLSATWRLLWTTEKEQLFIIEKAYLFGTQTGDVLQVIDVDKRVLNNVITFPPDGVFFVRSDIEIASSQRVNFRFTSAVLRAKNWEIPLPPFGQGWFESVYIDHEIRVVKDIRGDYLVVNRAPYSWKE</sequence>
<evidence type="ECO:0000313" key="7">
    <source>
        <dbReference type="Proteomes" id="UP000827721"/>
    </source>
</evidence>